<name>A0ABX0XM82_9SPHN</name>
<sequence length="134" mass="14350">MSRVATWEPRLHALITGAMHRPFAWGSHDCALWGADIVLALTGTDHGAAFRGTYDDAAGAAAALRTHGAGTITRTFDRHLERITPGLAQRGDLVMIGNGRAGSIGVCMGALGWFVSDEGLISKPRPEWSRAWRA</sequence>
<keyword evidence="3" id="KW-1185">Reference proteome</keyword>
<evidence type="ECO:0000313" key="3">
    <source>
        <dbReference type="Proteomes" id="UP000734218"/>
    </source>
</evidence>
<evidence type="ECO:0000313" key="2">
    <source>
        <dbReference type="EMBL" id="NJC33856.1"/>
    </source>
</evidence>
<dbReference type="Proteomes" id="UP000734218">
    <property type="component" value="Unassembled WGS sequence"/>
</dbReference>
<accession>A0ABX0XM82</accession>
<evidence type="ECO:0000259" key="1">
    <source>
        <dbReference type="Pfam" id="PF22262"/>
    </source>
</evidence>
<organism evidence="2 3">
    <name type="scientific">Sphingomonas jejuensis</name>
    <dbReference type="NCBI Taxonomy" id="904715"/>
    <lineage>
        <taxon>Bacteria</taxon>
        <taxon>Pseudomonadati</taxon>
        <taxon>Pseudomonadota</taxon>
        <taxon>Alphaproteobacteria</taxon>
        <taxon>Sphingomonadales</taxon>
        <taxon>Sphingomonadaceae</taxon>
        <taxon>Sphingomonas</taxon>
    </lineage>
</organism>
<dbReference type="RefSeq" id="WP_167953785.1">
    <property type="nucleotide sequence ID" value="NZ_JAATJE010000001.1"/>
</dbReference>
<dbReference type="InterPro" id="IPR053802">
    <property type="entry name" value="DUF6950"/>
</dbReference>
<feature type="domain" description="DUF6950" evidence="1">
    <location>
        <begin position="2"/>
        <end position="133"/>
    </location>
</feature>
<comment type="caution">
    <text evidence="2">The sequence shown here is derived from an EMBL/GenBank/DDBJ whole genome shotgun (WGS) entry which is preliminary data.</text>
</comment>
<dbReference type="Pfam" id="PF22262">
    <property type="entry name" value="DUF6950"/>
    <property type="match status" value="1"/>
</dbReference>
<reference evidence="2 3" key="1">
    <citation type="submission" date="2020-03" db="EMBL/GenBank/DDBJ databases">
        <title>Genomic Encyclopedia of Type Strains, Phase IV (KMG-IV): sequencing the most valuable type-strain genomes for metagenomic binning, comparative biology and taxonomic classification.</title>
        <authorList>
            <person name="Goeker M."/>
        </authorList>
    </citation>
    <scope>NUCLEOTIDE SEQUENCE [LARGE SCALE GENOMIC DNA]</scope>
    <source>
        <strain evidence="2 3">DSM 27651</strain>
    </source>
</reference>
<protein>
    <recommendedName>
        <fullName evidence="1">DUF6950 domain-containing protein</fullName>
    </recommendedName>
</protein>
<dbReference type="EMBL" id="JAATJE010000001">
    <property type="protein sequence ID" value="NJC33856.1"/>
    <property type="molecule type" value="Genomic_DNA"/>
</dbReference>
<gene>
    <name evidence="2" type="ORF">GGR88_001330</name>
</gene>
<proteinExistence type="predicted"/>